<dbReference type="PROSITE" id="PS51257">
    <property type="entry name" value="PROKAR_LIPOPROTEIN"/>
    <property type="match status" value="1"/>
</dbReference>
<sequence length="383" mass="41941">MKEKTWNGLVRGALLLALLGTFGCTSFVLTSTPSATIYEDGQKIGQTPYSFNLMSGYRAFTLKRYGYVEEEFTVTSLDPKTLHFDLQWVGRTRIDSRPPGAQLLRKEDGEILGTTPCGLHLASGERVVVQLKGYETVERDLVPNETYMVELKPTSGYKSAYYKDIMFVSDQGSVSIYDRVAGERIGVTPARLNVEAGAALEYRLPGFRSKYALVSRNAPHRIVIELEPLTQVTISGPAGAQVYRAGGIEKLGEVPYTVQVDGDALFEVKKQGCYDRSVAVSADSPSRLLVDLEEVPYKTIVTDPPGADVYRLGGLEKLGTSPFTTVIDGERVFEIKKKGYRPYVIGMGPSSPQQLSVPLSQVPRDDPDAAAIGTIDSDVVESF</sequence>
<dbReference type="AlphaFoldDB" id="A0A6C2UAX7"/>
<reference evidence="2 3" key="1">
    <citation type="submission" date="2019-04" db="EMBL/GenBank/DDBJ databases">
        <authorList>
            <person name="Van Vliet M D."/>
        </authorList>
    </citation>
    <scope>NUCLEOTIDE SEQUENCE [LARGE SCALE GENOMIC DNA]</scope>
    <source>
        <strain evidence="2 3">F1</strain>
    </source>
</reference>
<dbReference type="PANTHER" id="PTHR36194:SF1">
    <property type="entry name" value="S-LAYER-LIKE PROTEIN"/>
    <property type="match status" value="1"/>
</dbReference>
<evidence type="ECO:0000259" key="1">
    <source>
        <dbReference type="Pfam" id="PF08308"/>
    </source>
</evidence>
<keyword evidence="3" id="KW-1185">Reference proteome</keyword>
<dbReference type="EMBL" id="CAAHFG010000004">
    <property type="protein sequence ID" value="VGO17230.1"/>
    <property type="molecule type" value="Genomic_DNA"/>
</dbReference>
<feature type="domain" description="PEGA" evidence="1">
    <location>
        <begin position="28"/>
        <end position="86"/>
    </location>
</feature>
<proteinExistence type="predicted"/>
<name>A0A6C2UAX7_PONDE</name>
<evidence type="ECO:0000313" key="3">
    <source>
        <dbReference type="Proteomes" id="UP000366872"/>
    </source>
</evidence>
<dbReference type="RefSeq" id="WP_136082719.1">
    <property type="nucleotide sequence ID" value="NZ_CAAHFG010000004.1"/>
</dbReference>
<protein>
    <recommendedName>
        <fullName evidence="1">PEGA domain-containing protein</fullName>
    </recommendedName>
</protein>
<dbReference type="InterPro" id="IPR013229">
    <property type="entry name" value="PEGA"/>
</dbReference>
<evidence type="ECO:0000313" key="2">
    <source>
        <dbReference type="EMBL" id="VGO17230.1"/>
    </source>
</evidence>
<dbReference type="Pfam" id="PF08308">
    <property type="entry name" value="PEGA"/>
    <property type="match status" value="1"/>
</dbReference>
<accession>A0A6C2UAX7</accession>
<dbReference type="Proteomes" id="UP000366872">
    <property type="component" value="Unassembled WGS sequence"/>
</dbReference>
<dbReference type="PANTHER" id="PTHR36194">
    <property type="entry name" value="S-LAYER-LIKE PROTEIN"/>
    <property type="match status" value="1"/>
</dbReference>
<gene>
    <name evidence="2" type="ORF">PDESU_05826</name>
</gene>
<organism evidence="2 3">
    <name type="scientific">Pontiella desulfatans</name>
    <dbReference type="NCBI Taxonomy" id="2750659"/>
    <lineage>
        <taxon>Bacteria</taxon>
        <taxon>Pseudomonadati</taxon>
        <taxon>Kiritimatiellota</taxon>
        <taxon>Kiritimatiellia</taxon>
        <taxon>Kiritimatiellales</taxon>
        <taxon>Pontiellaceae</taxon>
        <taxon>Pontiella</taxon>
    </lineage>
</organism>